<dbReference type="InterPro" id="IPR004843">
    <property type="entry name" value="Calcineurin-like_PHP"/>
</dbReference>
<proteinExistence type="predicted"/>
<dbReference type="Gene3D" id="3.60.21.10">
    <property type="match status" value="1"/>
</dbReference>
<dbReference type="OrthoDB" id="368442at2"/>
<dbReference type="EMBL" id="CP002868">
    <property type="protein sequence ID" value="AEJ20172.1"/>
    <property type="molecule type" value="Genomic_DNA"/>
</dbReference>
<evidence type="ECO:0000313" key="3">
    <source>
        <dbReference type="Proteomes" id="UP000000503"/>
    </source>
</evidence>
<reference evidence="3" key="1">
    <citation type="journal article" date="2013" name="Stand. Genomic Sci.">
        <title>Genome sequence of the thermophilic fresh-water bacterium Spirochaeta caldaria type strain (H1(T)), reclassification of Spirochaeta caldaria, Spirochaeta stenostrepta, and Spirochaeta zuelzerae in the genus Treponema as Treponema caldaria comb. nov., Treponema stenostrepta comb. nov., and Treponema zuelzerae comb. nov., and emendation of the genus Treponema.</title>
        <authorList>
            <person name="Abt B."/>
            <person name="Goker M."/>
            <person name="Scheuner C."/>
            <person name="Han C."/>
            <person name="Lu M."/>
            <person name="Misra M."/>
            <person name="Lapidus A."/>
            <person name="Nolan M."/>
            <person name="Lucas S."/>
            <person name="Hammon N."/>
            <person name="Deshpande S."/>
            <person name="Cheng J.F."/>
            <person name="Tapia R."/>
            <person name="Goodwin L.A."/>
            <person name="Pitluck S."/>
            <person name="Liolios K."/>
            <person name="Pagani I."/>
            <person name="Ivanova N."/>
            <person name="Mavromatis K."/>
            <person name="Mikhailova N."/>
            <person name="Huntemann M."/>
            <person name="Pati A."/>
            <person name="Chen A."/>
            <person name="Palaniappan K."/>
            <person name="Land M."/>
            <person name="Hauser L."/>
            <person name="Jeffries C.D."/>
            <person name="Rohde M."/>
            <person name="Spring S."/>
            <person name="Gronow S."/>
            <person name="Detter J.C."/>
            <person name="Bristow J."/>
            <person name="Eisen J.A."/>
            <person name="Markowitz V."/>
            <person name="Hugenholtz P."/>
            <person name="Kyrpides N.C."/>
            <person name="Woyke T."/>
            <person name="Klenk H.P."/>
        </authorList>
    </citation>
    <scope>NUCLEOTIDE SEQUENCE</scope>
    <source>
        <strain evidence="3">ATCC 51460 / DSM 7334 / H1</strain>
    </source>
</reference>
<dbReference type="Pfam" id="PF00149">
    <property type="entry name" value="Metallophos"/>
    <property type="match status" value="1"/>
</dbReference>
<dbReference type="STRING" id="744872.Spica_2045"/>
<dbReference type="HOGENOM" id="CLU_065964_0_0_12"/>
<dbReference type="GO" id="GO:0016787">
    <property type="term" value="F:hydrolase activity"/>
    <property type="evidence" value="ECO:0007669"/>
    <property type="project" value="InterPro"/>
</dbReference>
<feature type="domain" description="Calcineurin-like phosphoesterase" evidence="1">
    <location>
        <begin position="27"/>
        <end position="208"/>
    </location>
</feature>
<dbReference type="SUPFAM" id="SSF56300">
    <property type="entry name" value="Metallo-dependent phosphatases"/>
    <property type="match status" value="1"/>
</dbReference>
<accession>F8EZE9</accession>
<dbReference type="eggNOG" id="COG1409">
    <property type="taxonomic scope" value="Bacteria"/>
</dbReference>
<gene>
    <name evidence="2" type="ordered locus">Spica_2045</name>
</gene>
<protein>
    <submittedName>
        <fullName evidence="2">Metallophosphoesterase</fullName>
    </submittedName>
</protein>
<name>F8EZE9_GRAC1</name>
<dbReference type="InterPro" id="IPR029052">
    <property type="entry name" value="Metallo-depent_PP-like"/>
</dbReference>
<sequence length="364" mass="42099">MSFKDFYLSFQSMIKQAPQEPLKTTQRYVILSDLHMGDGGTRDDLKPNQTILETALEQYYLDNNFILILNGDIEDLNKFDLPSIQKAWPKLYSIFNRFAQVGRLRKIVGNHDLALIREKEYPYPLLHALNLVKDEIVISIFHGHQASKLFSSFDYISEFIVRYMAKPLHIKNASIAHHSKRRFSTERKIYRAARNMGIIAITGHTHRPLFESLSKYDSLRWSIEELLREYAVADLEHRTQIKALIDLYRSELERISKNGKKKEISHSLYSTDALLVPCLFNSGCATGKHGITAIELDGGNITLVHWTQKGKNRLYIEKEALYKDRCNGDIFKYTLKTDNLDQIGMRIALLSKRKEAESFTPLKV</sequence>
<dbReference type="Proteomes" id="UP000000503">
    <property type="component" value="Chromosome"/>
</dbReference>
<evidence type="ECO:0000313" key="2">
    <source>
        <dbReference type="EMBL" id="AEJ20172.1"/>
    </source>
</evidence>
<dbReference type="RefSeq" id="WP_013969461.1">
    <property type="nucleotide sequence ID" value="NC_015732.1"/>
</dbReference>
<dbReference type="KEGG" id="scd:Spica_2045"/>
<evidence type="ECO:0000259" key="1">
    <source>
        <dbReference type="Pfam" id="PF00149"/>
    </source>
</evidence>
<organism evidence="2 3">
    <name type="scientific">Gracilinema caldarium (strain ATCC 51460 / DSM 7334 / H1)</name>
    <name type="common">Treponema caldarium</name>
    <dbReference type="NCBI Taxonomy" id="744872"/>
    <lineage>
        <taxon>Bacteria</taxon>
        <taxon>Pseudomonadati</taxon>
        <taxon>Spirochaetota</taxon>
        <taxon>Spirochaetia</taxon>
        <taxon>Spirochaetales</taxon>
        <taxon>Breznakiellaceae</taxon>
        <taxon>Gracilinema</taxon>
    </lineage>
</organism>
<keyword evidence="3" id="KW-1185">Reference proteome</keyword>
<dbReference type="AlphaFoldDB" id="F8EZE9"/>